<accession>A0AAV5AH41</accession>
<name>A0AAV5AH41_9AGAM</name>
<evidence type="ECO:0000256" key="2">
    <source>
        <dbReference type="SAM" id="Phobius"/>
    </source>
</evidence>
<gene>
    <name evidence="3" type="ORF">Clacol_007204</name>
</gene>
<sequence length="202" mass="22860">MREDHSFQLLEHGALFRPNMPYNAWAFTTFLFGGRGMRSTGRKTEEVFSRERVAIAKRMLWYPVAYLTCIFPIAIIRLVGLHEANVSEAIWIFGMFFLFSLGAIDSIIYATTRKLIKPINLPTHMRHLSNSQDSGSNGPLSRNTSVYKPNSHSPSHEKTSFKLTNGSDEDILTTKVDCNVSQRTENRLSGICVTLETIKEVS</sequence>
<keyword evidence="2" id="KW-1133">Transmembrane helix</keyword>
<feature type="transmembrane region" description="Helical" evidence="2">
    <location>
        <begin position="90"/>
        <end position="110"/>
    </location>
</feature>
<dbReference type="EMBL" id="BPWL01000008">
    <property type="protein sequence ID" value="GJJ12957.1"/>
    <property type="molecule type" value="Genomic_DNA"/>
</dbReference>
<feature type="transmembrane region" description="Helical" evidence="2">
    <location>
        <begin position="20"/>
        <end position="38"/>
    </location>
</feature>
<proteinExistence type="predicted"/>
<organism evidence="3 4">
    <name type="scientific">Clathrus columnatus</name>
    <dbReference type="NCBI Taxonomy" id="1419009"/>
    <lineage>
        <taxon>Eukaryota</taxon>
        <taxon>Fungi</taxon>
        <taxon>Dikarya</taxon>
        <taxon>Basidiomycota</taxon>
        <taxon>Agaricomycotina</taxon>
        <taxon>Agaricomycetes</taxon>
        <taxon>Phallomycetidae</taxon>
        <taxon>Phallales</taxon>
        <taxon>Clathraceae</taxon>
        <taxon>Clathrus</taxon>
    </lineage>
</organism>
<evidence type="ECO:0000313" key="4">
    <source>
        <dbReference type="Proteomes" id="UP001050691"/>
    </source>
</evidence>
<dbReference type="Proteomes" id="UP001050691">
    <property type="component" value="Unassembled WGS sequence"/>
</dbReference>
<reference evidence="3" key="1">
    <citation type="submission" date="2021-10" db="EMBL/GenBank/DDBJ databases">
        <title>De novo Genome Assembly of Clathrus columnatus (Basidiomycota, Fungi) Using Illumina and Nanopore Sequence Data.</title>
        <authorList>
            <person name="Ogiso-Tanaka E."/>
            <person name="Itagaki H."/>
            <person name="Hosoya T."/>
            <person name="Hosaka K."/>
        </authorList>
    </citation>
    <scope>NUCLEOTIDE SEQUENCE</scope>
    <source>
        <strain evidence="3">MO-923</strain>
    </source>
</reference>
<feature type="transmembrane region" description="Helical" evidence="2">
    <location>
        <begin position="59"/>
        <end position="78"/>
    </location>
</feature>
<feature type="compositionally biased region" description="Polar residues" evidence="1">
    <location>
        <begin position="128"/>
        <end position="153"/>
    </location>
</feature>
<evidence type="ECO:0000256" key="1">
    <source>
        <dbReference type="SAM" id="MobiDB-lite"/>
    </source>
</evidence>
<protein>
    <submittedName>
        <fullName evidence="3">Uncharacterized protein</fullName>
    </submittedName>
</protein>
<evidence type="ECO:0000313" key="3">
    <source>
        <dbReference type="EMBL" id="GJJ12957.1"/>
    </source>
</evidence>
<keyword evidence="2" id="KW-0472">Membrane</keyword>
<feature type="region of interest" description="Disordered" evidence="1">
    <location>
        <begin position="127"/>
        <end position="163"/>
    </location>
</feature>
<keyword evidence="2" id="KW-0812">Transmembrane</keyword>
<comment type="caution">
    <text evidence="3">The sequence shown here is derived from an EMBL/GenBank/DDBJ whole genome shotgun (WGS) entry which is preliminary data.</text>
</comment>
<keyword evidence="4" id="KW-1185">Reference proteome</keyword>
<dbReference type="AlphaFoldDB" id="A0AAV5AH41"/>